<keyword evidence="3" id="KW-1185">Reference proteome</keyword>
<dbReference type="AlphaFoldDB" id="F5Z771"/>
<evidence type="ECO:0000313" key="2">
    <source>
        <dbReference type="EMBL" id="AEF02914.1"/>
    </source>
</evidence>
<accession>F5Z771</accession>
<dbReference type="RefSeq" id="WP_013783854.1">
    <property type="nucleotide sequence ID" value="NC_015554.1"/>
</dbReference>
<sequence length="93" mass="10190">MNKNVAIILRSIVAIIGGYALSALLSIYLTYSFVHLLHINKGVAVLTASMMSYVAFFILFISSFAVSNIVRWLISCTLIIALAVLFLPLVEVL</sequence>
<dbReference type="OrthoDB" id="6336439at2"/>
<name>F5Z771_ALTNA</name>
<keyword evidence="1" id="KW-1133">Transmembrane helix</keyword>
<keyword evidence="1" id="KW-0812">Transmembrane</keyword>
<evidence type="ECO:0008006" key="4">
    <source>
        <dbReference type="Google" id="ProtNLM"/>
    </source>
</evidence>
<feature type="transmembrane region" description="Helical" evidence="1">
    <location>
        <begin position="43"/>
        <end position="66"/>
    </location>
</feature>
<protein>
    <recommendedName>
        <fullName evidence="4">Iron uptake protein</fullName>
    </recommendedName>
</protein>
<reference evidence="2 3" key="1">
    <citation type="journal article" date="2011" name="J. Bacteriol.">
        <title>Complete genome sequence of the polycyclic aromatic hydrocarbon-degrading bacterium Alteromonas sp. strain SN2.</title>
        <authorList>
            <person name="Jin H.M."/>
            <person name="Jeong H."/>
            <person name="Moon E.J."/>
            <person name="Math R.K."/>
            <person name="Lee K."/>
            <person name="Kim H.J."/>
            <person name="Jeon C.O."/>
            <person name="Oh T.K."/>
            <person name="Kim J.F."/>
        </authorList>
    </citation>
    <scope>NUCLEOTIDE SEQUENCE [LARGE SCALE GENOMIC DNA]</scope>
    <source>
        <strain evidence="3">JCM 17741 / KACC 18427 / KCTC 11700BP / SN2</strain>
    </source>
</reference>
<dbReference type="HOGENOM" id="CLU_2393386_0_0_6"/>
<dbReference type="Proteomes" id="UP000000683">
    <property type="component" value="Chromosome"/>
</dbReference>
<keyword evidence="1" id="KW-0472">Membrane</keyword>
<gene>
    <name evidence="2" type="ordered locus">ambt_06905</name>
</gene>
<feature type="transmembrane region" description="Helical" evidence="1">
    <location>
        <begin position="6"/>
        <end position="31"/>
    </location>
</feature>
<dbReference type="KEGG" id="alt:ambt_06905"/>
<organism evidence="2 3">
    <name type="scientific">Alteromonas naphthalenivorans</name>
    <dbReference type="NCBI Taxonomy" id="715451"/>
    <lineage>
        <taxon>Bacteria</taxon>
        <taxon>Pseudomonadati</taxon>
        <taxon>Pseudomonadota</taxon>
        <taxon>Gammaproteobacteria</taxon>
        <taxon>Alteromonadales</taxon>
        <taxon>Alteromonadaceae</taxon>
        <taxon>Alteromonas/Salinimonas group</taxon>
        <taxon>Alteromonas</taxon>
    </lineage>
</organism>
<feature type="transmembrane region" description="Helical" evidence="1">
    <location>
        <begin position="72"/>
        <end position="90"/>
    </location>
</feature>
<proteinExistence type="predicted"/>
<dbReference type="EMBL" id="CP002339">
    <property type="protein sequence ID" value="AEF02914.1"/>
    <property type="molecule type" value="Genomic_DNA"/>
</dbReference>
<evidence type="ECO:0000256" key="1">
    <source>
        <dbReference type="SAM" id="Phobius"/>
    </source>
</evidence>
<evidence type="ECO:0000313" key="3">
    <source>
        <dbReference type="Proteomes" id="UP000000683"/>
    </source>
</evidence>